<organism evidence="1 2">
    <name type="scientific">Aspergillus aculeatinus CBS 121060</name>
    <dbReference type="NCBI Taxonomy" id="1448322"/>
    <lineage>
        <taxon>Eukaryota</taxon>
        <taxon>Fungi</taxon>
        <taxon>Dikarya</taxon>
        <taxon>Ascomycota</taxon>
        <taxon>Pezizomycotina</taxon>
        <taxon>Eurotiomycetes</taxon>
        <taxon>Eurotiomycetidae</taxon>
        <taxon>Eurotiales</taxon>
        <taxon>Aspergillaceae</taxon>
        <taxon>Aspergillus</taxon>
        <taxon>Aspergillus subgen. Circumdati</taxon>
    </lineage>
</organism>
<evidence type="ECO:0000313" key="1">
    <source>
        <dbReference type="EMBL" id="RAH69513.1"/>
    </source>
</evidence>
<proteinExistence type="predicted"/>
<keyword evidence="2" id="KW-1185">Reference proteome</keyword>
<sequence length="116" mass="13275">MSSFLHKAEDALHLHHNKHPSQAHDHHHDHHHAQAPEQPQQHHHHHHPQQQPHDPRAPAPPAVAHEGTHHDHSHHGKRESHHPSPAEIARADFMADRQYDRILKSPDHGAGIGFEM</sequence>
<dbReference type="EMBL" id="KZ824960">
    <property type="protein sequence ID" value="RAH69513.1"/>
    <property type="molecule type" value="Genomic_DNA"/>
</dbReference>
<name>A0ACD1H7A1_9EURO</name>
<gene>
    <name evidence="1" type="ORF">BO66DRAFT_375629</name>
</gene>
<reference evidence="1" key="1">
    <citation type="submission" date="2018-02" db="EMBL/GenBank/DDBJ databases">
        <title>The genomes of Aspergillus section Nigri reveals drivers in fungal speciation.</title>
        <authorList>
            <consortium name="DOE Joint Genome Institute"/>
            <person name="Vesth T.C."/>
            <person name="Nybo J."/>
            <person name="Theobald S."/>
            <person name="Brandl J."/>
            <person name="Frisvad J.C."/>
            <person name="Nielsen K.F."/>
            <person name="Lyhne E.K."/>
            <person name="Kogle M.E."/>
            <person name="Kuo A."/>
            <person name="Riley R."/>
            <person name="Clum A."/>
            <person name="Nolan M."/>
            <person name="Lipzen A."/>
            <person name="Salamov A."/>
            <person name="Henrissat B."/>
            <person name="Wiebenga A."/>
            <person name="De vries R.P."/>
            <person name="Grigoriev I.V."/>
            <person name="Mortensen U.H."/>
            <person name="Andersen M.R."/>
            <person name="Baker S.E."/>
        </authorList>
    </citation>
    <scope>NUCLEOTIDE SEQUENCE</scope>
    <source>
        <strain evidence="1">CBS 121060</strain>
    </source>
</reference>
<evidence type="ECO:0000313" key="2">
    <source>
        <dbReference type="Proteomes" id="UP000249661"/>
    </source>
</evidence>
<accession>A0ACD1H7A1</accession>
<dbReference type="Proteomes" id="UP000249661">
    <property type="component" value="Unassembled WGS sequence"/>
</dbReference>
<protein>
    <submittedName>
        <fullName evidence="1">Uncharacterized protein</fullName>
    </submittedName>
</protein>